<dbReference type="GO" id="GO:0030572">
    <property type="term" value="F:phosphatidyltransferase activity"/>
    <property type="evidence" value="ECO:0007669"/>
    <property type="project" value="UniProtKB-ARBA"/>
</dbReference>
<gene>
    <name evidence="7" type="ORF">DW2_09751</name>
</gene>
<dbReference type="STRING" id="1317124.DW2_09751"/>
<keyword evidence="8" id="KW-1185">Reference proteome</keyword>
<evidence type="ECO:0000256" key="4">
    <source>
        <dbReference type="ARBA" id="ARBA00022525"/>
    </source>
</evidence>
<dbReference type="SUPFAM" id="SSF56024">
    <property type="entry name" value="Phospholipase D/nuclease"/>
    <property type="match status" value="2"/>
</dbReference>
<sequence length="522" mass="59416">MERLKRAGIRAESRVRSLLTAAEAYPALENAFLDARQSIHASFRIFDPQTKLRSPRGREIGRTWFDLLLHVLKRGVEVRIDLCDFDPCARPEMHRQTWSSIRMLCAARELAGPKARLRSRALMHPAQSGLVPRIGFWPLVWRKLGSHAQWLNDMTEAQRRAALRDMPGLAEYLELRGDGAVGRKFGRLPRLFPATHHQKLAVFDGKQLYIGGLDLDERRYDTPRHERDSSETWHDLQLMITGPIVREAKAHLENFHECCAGTAEAEPPRRLLRTLSRARPVAGFHIGPRAYRSEIESAHEMLIARARQMIYLETQYFRSRSLARHLARAAQANPRLGLILMLPSSPEELAFADKITPEVRYGEFLQARAIETLMEGFGSRLFVGCPAQPRSLRPAEDGDGRTRGAPLVYVHAKVSIFDDEAALVSSANLNGRSLRWDSEAGVYLRRTDGIEALRHRVMRHWLPDEAEEAFFDPTRAVSAWAELARANASQPPEERRGFIMPYPLEASKKVGRRLPFIPEEMV</sequence>
<dbReference type="EMBL" id="AQRC01000006">
    <property type="protein sequence ID" value="KFE35250.1"/>
    <property type="molecule type" value="Genomic_DNA"/>
</dbReference>
<dbReference type="GO" id="GO:0005576">
    <property type="term" value="C:extracellular region"/>
    <property type="evidence" value="ECO:0007669"/>
    <property type="project" value="UniProtKB-SubCell"/>
</dbReference>
<dbReference type="PATRIC" id="fig|1317124.6.peg.1979"/>
<evidence type="ECO:0000256" key="5">
    <source>
        <dbReference type="ARBA" id="ARBA00029594"/>
    </source>
</evidence>
<feature type="domain" description="PLD phosphodiesterase" evidence="6">
    <location>
        <begin position="406"/>
        <end position="433"/>
    </location>
</feature>
<evidence type="ECO:0000256" key="1">
    <source>
        <dbReference type="ARBA" id="ARBA00003145"/>
    </source>
</evidence>
<reference evidence="8" key="1">
    <citation type="submission" date="2013-04" db="EMBL/GenBank/DDBJ databases">
        <title>Thioclava sp. 13D2W-2 Genome Sequencing.</title>
        <authorList>
            <person name="Lai Q."/>
            <person name="Li G."/>
            <person name="Shao Z."/>
        </authorList>
    </citation>
    <scope>NUCLEOTIDE SEQUENCE [LARGE SCALE GENOMIC DNA]</scope>
    <source>
        <strain evidence="8">13D2W-2</strain>
    </source>
</reference>
<dbReference type="PROSITE" id="PS50035">
    <property type="entry name" value="PLD"/>
    <property type="match status" value="2"/>
</dbReference>
<feature type="domain" description="PLD phosphodiesterase" evidence="6">
    <location>
        <begin position="192"/>
        <end position="219"/>
    </location>
</feature>
<dbReference type="InterPro" id="IPR025202">
    <property type="entry name" value="PLD-like_dom"/>
</dbReference>
<dbReference type="Pfam" id="PF00614">
    <property type="entry name" value="PLDc"/>
    <property type="match status" value="1"/>
</dbReference>
<dbReference type="Gene3D" id="3.30.870.10">
    <property type="entry name" value="Endonuclease Chain A"/>
    <property type="match status" value="2"/>
</dbReference>
<evidence type="ECO:0000256" key="2">
    <source>
        <dbReference type="ARBA" id="ARBA00004613"/>
    </source>
</evidence>
<evidence type="ECO:0000313" key="8">
    <source>
        <dbReference type="Proteomes" id="UP000028607"/>
    </source>
</evidence>
<reference evidence="7 8" key="2">
    <citation type="journal article" date="2015" name="Antonie Van Leeuwenhoek">
        <title>Thioclava indica sp. nov., isolated from surface seawater of the Indian Ocean.</title>
        <authorList>
            <person name="Liu Y."/>
            <person name="Lai Q."/>
            <person name="Du J."/>
            <person name="Xu H."/>
            <person name="Jiang L."/>
            <person name="Shao Z."/>
        </authorList>
    </citation>
    <scope>NUCLEOTIDE SEQUENCE [LARGE SCALE GENOMIC DNA]</scope>
    <source>
        <strain evidence="7 8">13D2W-2</strain>
    </source>
</reference>
<dbReference type="Proteomes" id="UP000028607">
    <property type="component" value="Unassembled WGS sequence"/>
</dbReference>
<comment type="caution">
    <text evidence="7">The sequence shown here is derived from an EMBL/GenBank/DDBJ whole genome shotgun (WGS) entry which is preliminary data.</text>
</comment>
<keyword evidence="4" id="KW-0964">Secreted</keyword>
<dbReference type="PANTHER" id="PTHR21248">
    <property type="entry name" value="CARDIOLIPIN SYNTHASE"/>
    <property type="match status" value="1"/>
</dbReference>
<dbReference type="Pfam" id="PF13091">
    <property type="entry name" value="PLDc_2"/>
    <property type="match status" value="1"/>
</dbReference>
<evidence type="ECO:0000259" key="6">
    <source>
        <dbReference type="PROSITE" id="PS50035"/>
    </source>
</evidence>
<dbReference type="PANTHER" id="PTHR21248:SF12">
    <property type="entry name" value="CARDIOLIPIN SYNTHASE C"/>
    <property type="match status" value="1"/>
</dbReference>
<evidence type="ECO:0000256" key="3">
    <source>
        <dbReference type="ARBA" id="ARBA00018392"/>
    </source>
</evidence>
<dbReference type="AlphaFoldDB" id="A0A085TX03"/>
<proteinExistence type="predicted"/>
<comment type="subcellular location">
    <subcellularLocation>
        <location evidence="2">Secreted</location>
    </subcellularLocation>
</comment>
<dbReference type="OrthoDB" id="8828485at2"/>
<dbReference type="CDD" id="cd09105">
    <property type="entry name" value="PLDc_vPLD1_2_like_2"/>
    <property type="match status" value="1"/>
</dbReference>
<protein>
    <recommendedName>
        <fullName evidence="3">Phospholipase D</fullName>
    </recommendedName>
    <alternativeName>
        <fullName evidence="5">Choline phosphatase</fullName>
    </alternativeName>
</protein>
<comment type="function">
    <text evidence="1">Could be a virulence factor.</text>
</comment>
<dbReference type="RefSeq" id="WP_051855788.1">
    <property type="nucleotide sequence ID" value="NZ_AQRC01000006.1"/>
</dbReference>
<evidence type="ECO:0000313" key="7">
    <source>
        <dbReference type="EMBL" id="KFE35250.1"/>
    </source>
</evidence>
<dbReference type="eggNOG" id="COG1502">
    <property type="taxonomic scope" value="Bacteria"/>
</dbReference>
<name>A0A085TX03_9RHOB</name>
<organism evidence="7 8">
    <name type="scientific">Thioclava atlantica</name>
    <dbReference type="NCBI Taxonomy" id="1317124"/>
    <lineage>
        <taxon>Bacteria</taxon>
        <taxon>Pseudomonadati</taxon>
        <taxon>Pseudomonadota</taxon>
        <taxon>Alphaproteobacteria</taxon>
        <taxon>Rhodobacterales</taxon>
        <taxon>Paracoccaceae</taxon>
        <taxon>Thioclava</taxon>
    </lineage>
</organism>
<dbReference type="GO" id="GO:0032049">
    <property type="term" value="P:cardiolipin biosynthetic process"/>
    <property type="evidence" value="ECO:0007669"/>
    <property type="project" value="UniProtKB-ARBA"/>
</dbReference>
<dbReference type="InterPro" id="IPR001736">
    <property type="entry name" value="PLipase_D/transphosphatidylase"/>
</dbReference>
<accession>A0A085TX03</accession>
<dbReference type="SMART" id="SM00155">
    <property type="entry name" value="PLDc"/>
    <property type="match status" value="2"/>
</dbReference>